<feature type="region of interest" description="Disordered" evidence="1">
    <location>
        <begin position="34"/>
        <end position="87"/>
    </location>
</feature>
<dbReference type="EMBL" id="JBICCN010000143">
    <property type="protein sequence ID" value="KAL3089966.1"/>
    <property type="molecule type" value="Genomic_DNA"/>
</dbReference>
<gene>
    <name evidence="2" type="ORF">niasHS_006418</name>
</gene>
<evidence type="ECO:0000313" key="2">
    <source>
        <dbReference type="EMBL" id="KAL3089966.1"/>
    </source>
</evidence>
<organism evidence="2 3">
    <name type="scientific">Heterodera schachtii</name>
    <name type="common">Sugarbeet cyst nematode worm</name>
    <name type="synonym">Tylenchus schachtii</name>
    <dbReference type="NCBI Taxonomy" id="97005"/>
    <lineage>
        <taxon>Eukaryota</taxon>
        <taxon>Metazoa</taxon>
        <taxon>Ecdysozoa</taxon>
        <taxon>Nematoda</taxon>
        <taxon>Chromadorea</taxon>
        <taxon>Rhabditida</taxon>
        <taxon>Tylenchina</taxon>
        <taxon>Tylenchomorpha</taxon>
        <taxon>Tylenchoidea</taxon>
        <taxon>Heteroderidae</taxon>
        <taxon>Heteroderinae</taxon>
        <taxon>Heterodera</taxon>
    </lineage>
</organism>
<dbReference type="AlphaFoldDB" id="A0ABD2JH82"/>
<proteinExistence type="predicted"/>
<sequence length="199" mass="22511">MPSSMGGAEKTPNFVVRKCRKLWRRLKLFNGGRSKNGDNCAGGETAQQKQRTTDGGGECDGDEQRAGQQHETARRRQSVPNSSSQLRRPRRRLPIELFAELCDCVPHHRLGLAKLVTSYSSCPVGLFGVHLTAQNGLPSVHLFHVSSMLTNLLKERREKMVGPIKKWNDNELEMYNRWKAESVHLITLLEEVKRLHASQ</sequence>
<name>A0ABD2JH82_HETSC</name>
<evidence type="ECO:0000313" key="3">
    <source>
        <dbReference type="Proteomes" id="UP001620645"/>
    </source>
</evidence>
<reference evidence="2 3" key="1">
    <citation type="submission" date="2024-10" db="EMBL/GenBank/DDBJ databases">
        <authorList>
            <person name="Kim D."/>
        </authorList>
    </citation>
    <scope>NUCLEOTIDE SEQUENCE [LARGE SCALE GENOMIC DNA]</scope>
    <source>
        <strain evidence="2">Taebaek</strain>
    </source>
</reference>
<dbReference type="Proteomes" id="UP001620645">
    <property type="component" value="Unassembled WGS sequence"/>
</dbReference>
<keyword evidence="3" id="KW-1185">Reference proteome</keyword>
<protein>
    <submittedName>
        <fullName evidence="2">Uncharacterized protein</fullName>
    </submittedName>
</protein>
<evidence type="ECO:0000256" key="1">
    <source>
        <dbReference type="SAM" id="MobiDB-lite"/>
    </source>
</evidence>
<comment type="caution">
    <text evidence="2">The sequence shown here is derived from an EMBL/GenBank/DDBJ whole genome shotgun (WGS) entry which is preliminary data.</text>
</comment>
<accession>A0ABD2JH82</accession>